<feature type="transmembrane region" description="Helical" evidence="1">
    <location>
        <begin position="12"/>
        <end position="32"/>
    </location>
</feature>
<keyword evidence="2" id="KW-1185">Reference proteome</keyword>
<name>A0A9J7MIN7_BRAFL</name>
<reference evidence="3" key="2">
    <citation type="submission" date="2025-08" db="UniProtKB">
        <authorList>
            <consortium name="RefSeq"/>
        </authorList>
    </citation>
    <scope>IDENTIFICATION</scope>
    <source>
        <strain evidence="3">S238N-H82</strain>
        <tissue evidence="3">Testes</tissue>
    </source>
</reference>
<dbReference type="KEGG" id="bfo:118410895"/>
<keyword evidence="1" id="KW-1133">Transmembrane helix</keyword>
<dbReference type="AlphaFoldDB" id="A0A9J7MIN7"/>
<evidence type="ECO:0000313" key="3">
    <source>
        <dbReference type="RefSeq" id="XP_035668674.1"/>
    </source>
</evidence>
<protein>
    <submittedName>
        <fullName evidence="3">Beta-1,4 N-acetylgalactosaminyltransferase 2-like isoform X1</fullName>
    </submittedName>
</protein>
<dbReference type="RefSeq" id="XP_035668674.1">
    <property type="nucleotide sequence ID" value="XM_035812781.1"/>
</dbReference>
<evidence type="ECO:0000313" key="2">
    <source>
        <dbReference type="Proteomes" id="UP000001554"/>
    </source>
</evidence>
<dbReference type="PANTHER" id="PTHR15046">
    <property type="entry name" value="GLYCO_TRANS_2-LIKE DOMAIN-CONTAINING PROTEIN"/>
    <property type="match status" value="1"/>
</dbReference>
<keyword evidence="1" id="KW-0472">Membrane</keyword>
<dbReference type="Proteomes" id="UP000001554">
    <property type="component" value="Chromosome 1"/>
</dbReference>
<organism evidence="2 3">
    <name type="scientific">Branchiostoma floridae</name>
    <name type="common">Florida lancelet</name>
    <name type="synonym">Amphioxus</name>
    <dbReference type="NCBI Taxonomy" id="7739"/>
    <lineage>
        <taxon>Eukaryota</taxon>
        <taxon>Metazoa</taxon>
        <taxon>Chordata</taxon>
        <taxon>Cephalochordata</taxon>
        <taxon>Leptocardii</taxon>
        <taxon>Amphioxiformes</taxon>
        <taxon>Branchiostomatidae</taxon>
        <taxon>Branchiostoma</taxon>
    </lineage>
</organism>
<accession>A0A9J7MIN7</accession>
<sequence>MDQKFNDYSIKISQTPVHFVTMGILFFFRYKSVIDMKSFRIRNLILHLLFFAAGSCITTIFFICNGPLTIAHSGLVTRNVVTIVRAKKTQSILPSNNIGVLKNIGEQTCVCNRRIRETLHNSPGWIMDQAQREDSLKRFKRRRLCMDDVYNFVDGNSPISYPAHGLYVRPLRAVLIKGLRIEWFFHRSDKEEIEEKVQFSAERGVIKTLSNYKKVRVEGNGTKNMTIKTRSKSHLNLQLQGIVYENTDFDTNIFDKVLLQYLRFNVTIPIHIQHRQVPWLYRKGTIEERVTVIIKTFLRYHKARSAINSIQRFYPGLRVILADDTPRSEFTNMQHNNVHHYRMPGFTVVT</sequence>
<dbReference type="PANTHER" id="PTHR15046:SF3">
    <property type="entry name" value="BETA-1,4 N-ACETYLGALACTOSAMINYLTRANSFERASE 2-LIKE"/>
    <property type="match status" value="1"/>
</dbReference>
<feature type="transmembrane region" description="Helical" evidence="1">
    <location>
        <begin position="44"/>
        <end position="63"/>
    </location>
</feature>
<proteinExistence type="predicted"/>
<dbReference type="GeneID" id="118410895"/>
<gene>
    <name evidence="3" type="primary">LOC118410895</name>
</gene>
<reference evidence="2" key="1">
    <citation type="journal article" date="2020" name="Nat. Ecol. Evol.">
        <title>Deeply conserved synteny resolves early events in vertebrate evolution.</title>
        <authorList>
            <person name="Simakov O."/>
            <person name="Marletaz F."/>
            <person name="Yue J.X."/>
            <person name="O'Connell B."/>
            <person name="Jenkins J."/>
            <person name="Brandt A."/>
            <person name="Calef R."/>
            <person name="Tung C.H."/>
            <person name="Huang T.K."/>
            <person name="Schmutz J."/>
            <person name="Satoh N."/>
            <person name="Yu J.K."/>
            <person name="Putnam N.H."/>
            <person name="Green R.E."/>
            <person name="Rokhsar D.S."/>
        </authorList>
    </citation>
    <scope>NUCLEOTIDE SEQUENCE [LARGE SCALE GENOMIC DNA]</scope>
    <source>
        <strain evidence="2">S238N-H82</strain>
    </source>
</reference>
<keyword evidence="1" id="KW-0812">Transmembrane</keyword>
<evidence type="ECO:0000256" key="1">
    <source>
        <dbReference type="SAM" id="Phobius"/>
    </source>
</evidence>